<comment type="caution">
    <text evidence="1">The sequence shown here is derived from an EMBL/GenBank/DDBJ whole genome shotgun (WGS) entry which is preliminary data.</text>
</comment>
<reference evidence="1" key="1">
    <citation type="submission" date="2017-07" db="EMBL/GenBank/DDBJ databases">
        <title>Taro Niue Genome Assembly and Annotation.</title>
        <authorList>
            <person name="Atibalentja N."/>
            <person name="Keating K."/>
            <person name="Fields C.J."/>
        </authorList>
    </citation>
    <scope>NUCLEOTIDE SEQUENCE</scope>
    <source>
        <strain evidence="1">Niue_2</strain>
        <tissue evidence="1">Leaf</tissue>
    </source>
</reference>
<evidence type="ECO:0000313" key="2">
    <source>
        <dbReference type="Proteomes" id="UP000652761"/>
    </source>
</evidence>
<dbReference type="Proteomes" id="UP000652761">
    <property type="component" value="Unassembled WGS sequence"/>
</dbReference>
<proteinExistence type="predicted"/>
<organism evidence="1 2">
    <name type="scientific">Colocasia esculenta</name>
    <name type="common">Wild taro</name>
    <name type="synonym">Arum esculentum</name>
    <dbReference type="NCBI Taxonomy" id="4460"/>
    <lineage>
        <taxon>Eukaryota</taxon>
        <taxon>Viridiplantae</taxon>
        <taxon>Streptophyta</taxon>
        <taxon>Embryophyta</taxon>
        <taxon>Tracheophyta</taxon>
        <taxon>Spermatophyta</taxon>
        <taxon>Magnoliopsida</taxon>
        <taxon>Liliopsida</taxon>
        <taxon>Araceae</taxon>
        <taxon>Aroideae</taxon>
        <taxon>Colocasieae</taxon>
        <taxon>Colocasia</taxon>
    </lineage>
</organism>
<dbReference type="AlphaFoldDB" id="A0A843UWE1"/>
<accession>A0A843UWE1</accession>
<evidence type="ECO:0000313" key="1">
    <source>
        <dbReference type="EMBL" id="MQL85954.1"/>
    </source>
</evidence>
<keyword evidence="2" id="KW-1185">Reference proteome</keyword>
<gene>
    <name evidence="1" type="ORF">Taro_018466</name>
</gene>
<name>A0A843UWE1_COLES</name>
<dbReference type="EMBL" id="NMUH01000860">
    <property type="protein sequence ID" value="MQL85954.1"/>
    <property type="molecule type" value="Genomic_DNA"/>
</dbReference>
<sequence length="151" mass="17057">MLLVVFFYSLTMSECYRFDFSESLATLEHCRFIFMGAADRCSARPPAAAPLTPASVSDKLINLTIKIWYMCVVAVRYWLGLRSLVVFPRETRALGAICRLKLAGDPALPFDSTVKCDRCCRRAHFPSSAVHARLSRIFRILAAGRFRCRGK</sequence>
<protein>
    <submittedName>
        <fullName evidence="1">Uncharacterized protein</fullName>
    </submittedName>
</protein>